<feature type="domain" description="Calcineurin-like phosphoesterase" evidence="8">
    <location>
        <begin position="49"/>
        <end position="257"/>
    </location>
</feature>
<feature type="binding site" evidence="6">
    <location>
        <position position="254"/>
    </location>
    <ligand>
        <name>Fe cation</name>
        <dbReference type="ChEBI" id="CHEBI:24875"/>
        <label>2</label>
    </ligand>
</feature>
<dbReference type="Gene3D" id="3.60.21.10">
    <property type="match status" value="1"/>
</dbReference>
<evidence type="ECO:0000256" key="5">
    <source>
        <dbReference type="PIRNR" id="PIRNR000898"/>
    </source>
</evidence>
<feature type="chain" id="PRO_5038810806" description="acid phosphatase" evidence="7">
    <location>
        <begin position="22"/>
        <end position="326"/>
    </location>
</feature>
<evidence type="ECO:0000256" key="3">
    <source>
        <dbReference type="ARBA" id="ARBA00022729"/>
    </source>
</evidence>
<comment type="catalytic activity">
    <reaction evidence="1 5">
        <text>a phosphate monoester + H2O = an alcohol + phosphate</text>
        <dbReference type="Rhea" id="RHEA:15017"/>
        <dbReference type="ChEBI" id="CHEBI:15377"/>
        <dbReference type="ChEBI" id="CHEBI:30879"/>
        <dbReference type="ChEBI" id="CHEBI:43474"/>
        <dbReference type="ChEBI" id="CHEBI:67140"/>
        <dbReference type="EC" id="3.1.3.2"/>
    </reaction>
</comment>
<evidence type="ECO:0000256" key="4">
    <source>
        <dbReference type="ARBA" id="ARBA00022801"/>
    </source>
</evidence>
<dbReference type="EC" id="3.1.3.2" evidence="2 5"/>
<proteinExistence type="predicted"/>
<keyword evidence="4 5" id="KW-0378">Hydrolase</keyword>
<dbReference type="PROSITE" id="PS51257">
    <property type="entry name" value="PROKAR_LIPOPROTEIN"/>
    <property type="match status" value="1"/>
</dbReference>
<name>A0A9D1E0F6_9BACT</name>
<evidence type="ECO:0000313" key="10">
    <source>
        <dbReference type="Proteomes" id="UP000886744"/>
    </source>
</evidence>
<dbReference type="EMBL" id="DVHI01000031">
    <property type="protein sequence ID" value="HIR62367.1"/>
    <property type="molecule type" value="Genomic_DNA"/>
</dbReference>
<evidence type="ECO:0000256" key="6">
    <source>
        <dbReference type="PIRSR" id="PIRSR000898-1"/>
    </source>
</evidence>
<dbReference type="GO" id="GO:0046872">
    <property type="term" value="F:metal ion binding"/>
    <property type="evidence" value="ECO:0007669"/>
    <property type="project" value="UniProtKB-KW"/>
</dbReference>
<feature type="binding site" evidence="6">
    <location>
        <position position="87"/>
    </location>
    <ligand>
        <name>Fe cation</name>
        <dbReference type="ChEBI" id="CHEBI:24875"/>
        <label>1</label>
    </ligand>
</feature>
<evidence type="ECO:0000313" key="9">
    <source>
        <dbReference type="EMBL" id="HIR62367.1"/>
    </source>
</evidence>
<keyword evidence="5 6" id="KW-0408">Iron</keyword>
<dbReference type="InterPro" id="IPR051558">
    <property type="entry name" value="Metallophosphoesterase_PAP"/>
</dbReference>
<organism evidence="9 10">
    <name type="scientific">Candidatus Coprenecus avistercoris</name>
    <dbReference type="NCBI Taxonomy" id="2840730"/>
    <lineage>
        <taxon>Bacteria</taxon>
        <taxon>Pseudomonadati</taxon>
        <taxon>Bacteroidota</taxon>
        <taxon>Bacteroidia</taxon>
        <taxon>Bacteroidales</taxon>
        <taxon>Rikenellaceae</taxon>
        <taxon>Rikenellaceae incertae sedis</taxon>
        <taxon>Candidatus Coprenecus</taxon>
    </lineage>
</organism>
<reference evidence="9" key="2">
    <citation type="journal article" date="2021" name="PeerJ">
        <title>Extensive microbial diversity within the chicken gut microbiome revealed by metagenomics and culture.</title>
        <authorList>
            <person name="Gilroy R."/>
            <person name="Ravi A."/>
            <person name="Getino M."/>
            <person name="Pursley I."/>
            <person name="Horton D.L."/>
            <person name="Alikhan N.F."/>
            <person name="Baker D."/>
            <person name="Gharbi K."/>
            <person name="Hall N."/>
            <person name="Watson M."/>
            <person name="Adriaenssens E.M."/>
            <person name="Foster-Nyarko E."/>
            <person name="Jarju S."/>
            <person name="Secka A."/>
            <person name="Antonio M."/>
            <person name="Oren A."/>
            <person name="Chaudhuri R.R."/>
            <person name="La Ragione R."/>
            <person name="Hildebrand F."/>
            <person name="Pallen M.J."/>
        </authorList>
    </citation>
    <scope>NUCLEOTIDE SEQUENCE</scope>
    <source>
        <strain evidence="9">ChiHjej13B12-12457</strain>
    </source>
</reference>
<dbReference type="InterPro" id="IPR029052">
    <property type="entry name" value="Metallo-depent_PP-like"/>
</dbReference>
<comment type="caution">
    <text evidence="9">The sequence shown here is derived from an EMBL/GenBank/DDBJ whole genome shotgun (WGS) entry which is preliminary data.</text>
</comment>
<feature type="binding site" evidence="6">
    <location>
        <position position="256"/>
    </location>
    <ligand>
        <name>Fe cation</name>
        <dbReference type="ChEBI" id="CHEBI:24875"/>
        <label>1</label>
    </ligand>
</feature>
<evidence type="ECO:0000256" key="2">
    <source>
        <dbReference type="ARBA" id="ARBA00012646"/>
    </source>
</evidence>
<feature type="binding site" evidence="6">
    <location>
        <position position="125"/>
    </location>
    <ligand>
        <name>Fe cation</name>
        <dbReference type="ChEBI" id="CHEBI:24875"/>
        <label>2</label>
    </ligand>
</feature>
<dbReference type="SUPFAM" id="SSF56300">
    <property type="entry name" value="Metallo-dependent phosphatases"/>
    <property type="match status" value="1"/>
</dbReference>
<dbReference type="Pfam" id="PF00149">
    <property type="entry name" value="Metallophos"/>
    <property type="match status" value="1"/>
</dbReference>
<keyword evidence="6" id="KW-0479">Metal-binding</keyword>
<gene>
    <name evidence="9" type="ORF">IAC94_02435</name>
</gene>
<dbReference type="AlphaFoldDB" id="A0A9D1E0F6"/>
<dbReference type="InterPro" id="IPR004843">
    <property type="entry name" value="Calcineurin-like_PHP"/>
</dbReference>
<evidence type="ECO:0000259" key="8">
    <source>
        <dbReference type="Pfam" id="PF00149"/>
    </source>
</evidence>
<comment type="cofactor">
    <cofactor evidence="6">
        <name>Fe cation</name>
        <dbReference type="ChEBI" id="CHEBI:24875"/>
    </cofactor>
    <text evidence="6">Binds 2 iron ions per subunit.</text>
</comment>
<dbReference type="Proteomes" id="UP000886744">
    <property type="component" value="Unassembled WGS sequence"/>
</dbReference>
<dbReference type="InterPro" id="IPR024927">
    <property type="entry name" value="Acid_PPase"/>
</dbReference>
<dbReference type="PIRSF" id="PIRSF000898">
    <property type="entry name" value="Acid_Ptase_5"/>
    <property type="match status" value="1"/>
</dbReference>
<feature type="binding site" evidence="6">
    <location>
        <position position="54"/>
    </location>
    <ligand>
        <name>Fe cation</name>
        <dbReference type="ChEBI" id="CHEBI:24875"/>
        <label>1</label>
    </ligand>
</feature>
<dbReference type="GO" id="GO:0003993">
    <property type="term" value="F:acid phosphatase activity"/>
    <property type="evidence" value="ECO:0007669"/>
    <property type="project" value="UniProtKB-UniRule"/>
</dbReference>
<accession>A0A9D1E0F6</accession>
<feature type="binding site" evidence="6">
    <location>
        <position position="216"/>
    </location>
    <ligand>
        <name>Fe cation</name>
        <dbReference type="ChEBI" id="CHEBI:24875"/>
        <label>2</label>
    </ligand>
</feature>
<protein>
    <recommendedName>
        <fullName evidence="2 5">acid phosphatase</fullName>
        <ecNumber evidence="2 5">3.1.3.2</ecNumber>
    </recommendedName>
</protein>
<reference evidence="9" key="1">
    <citation type="submission" date="2020-10" db="EMBL/GenBank/DDBJ databases">
        <authorList>
            <person name="Gilroy R."/>
        </authorList>
    </citation>
    <scope>NUCLEOTIDE SEQUENCE</scope>
    <source>
        <strain evidence="9">ChiHjej13B12-12457</strain>
    </source>
</reference>
<feature type="binding site" evidence="6">
    <location>
        <position position="87"/>
    </location>
    <ligand>
        <name>Fe cation</name>
        <dbReference type="ChEBI" id="CHEBI:24875"/>
        <label>2</label>
    </ligand>
</feature>
<sequence>MKRINLLSLTAAAVLSLTAVSCNTSTGVSSSTEEDRSEEWKALEQPLNFYIANDLGRNGYYDQKPIARTMGNMAETIDIEFVVAAGDVHHFEGVQSVSDPLWMTNYELIYSHPDLMMPWYAICGNHEYRSNTQACIDYSQVSARWHMPSRYYTFVQEEDGVEIRIVMLDTTPIIDKYREETDKYADASKSDYHKQLAWLDRTLSEADENWVIVVGHHPIYAFTDKDEIERTNMQDRVNTVLLKHDNVDMYVCGHLHTFQHIRKDGSDIDYIVNTSGSLSREVEPIEGTVFCSPESGWSLVTVSADSLCLHMLDKDGKVHHTVTRTK</sequence>
<feature type="signal peptide" evidence="7">
    <location>
        <begin position="1"/>
        <end position="21"/>
    </location>
</feature>
<dbReference type="PANTHER" id="PTHR10161:SF14">
    <property type="entry name" value="TARTRATE-RESISTANT ACID PHOSPHATASE TYPE 5"/>
    <property type="match status" value="1"/>
</dbReference>
<dbReference type="PANTHER" id="PTHR10161">
    <property type="entry name" value="TARTRATE-RESISTANT ACID PHOSPHATASE TYPE 5"/>
    <property type="match status" value="1"/>
</dbReference>
<evidence type="ECO:0000256" key="1">
    <source>
        <dbReference type="ARBA" id="ARBA00000032"/>
    </source>
</evidence>
<evidence type="ECO:0000256" key="7">
    <source>
        <dbReference type="SAM" id="SignalP"/>
    </source>
</evidence>
<keyword evidence="3 7" id="KW-0732">Signal</keyword>